<dbReference type="Proteomes" id="UP000094527">
    <property type="component" value="Unassembled WGS sequence"/>
</dbReference>
<evidence type="ECO:0000256" key="2">
    <source>
        <dbReference type="SAM" id="SignalP"/>
    </source>
</evidence>
<proteinExistence type="predicted"/>
<evidence type="ECO:0000256" key="1">
    <source>
        <dbReference type="SAM" id="Phobius"/>
    </source>
</evidence>
<gene>
    <name evidence="3" type="ORF">Ocin01_05825</name>
</gene>
<sequence length="432" mass="47980">MTPLNCLGARKFTQFAVVLLLLGISCEGVQDVTGNSLLSPLRWNYRSWLINGAKASGRIREIESADKRPTEDPVELTTGTIVHQVLLDLENPEDERGFTSTTAVKYFLPEQNYSNYRLAVHLKTCDYDDDEHIIIDMGSGHNLTWRCAKHESYGTKHVGDPYVSVQHFVDGIEGDVLITTNFPSSNYNRNKAVIVINLYQDYDSPDSCPRGFFDCSAPICPDCCSDGAINGDSSKRKHKKSRCIPNVLKCDGSPNCGMSKNPDETNEVCHRETYCQCHTLCLTWNYVLTSLAIAVLFIITPTAIVFALFHRRNVALERARLLRMAQQRMVTRDSPANDLPPTYDEVYDTKEPPPCFCQAVGAETLDTQRSDVENGNDSNVIGSQNLGFQCSCSNVSSDIAAEPPPDYLDVNGISNNGSSHCSVENLNREVEV</sequence>
<accession>A0A1D2N6K4</accession>
<comment type="caution">
    <text evidence="3">The sequence shown here is derived from an EMBL/GenBank/DDBJ whole genome shotgun (WGS) entry which is preliminary data.</text>
</comment>
<reference evidence="3 4" key="1">
    <citation type="journal article" date="2016" name="Genome Biol. Evol.">
        <title>Gene Family Evolution Reflects Adaptation to Soil Environmental Stressors in the Genome of the Collembolan Orchesella cincta.</title>
        <authorList>
            <person name="Faddeeva-Vakhrusheva A."/>
            <person name="Derks M.F."/>
            <person name="Anvar S.Y."/>
            <person name="Agamennone V."/>
            <person name="Suring W."/>
            <person name="Smit S."/>
            <person name="van Straalen N.M."/>
            <person name="Roelofs D."/>
        </authorList>
    </citation>
    <scope>NUCLEOTIDE SEQUENCE [LARGE SCALE GENOMIC DNA]</scope>
    <source>
        <tissue evidence="3">Mixed pool</tissue>
    </source>
</reference>
<keyword evidence="1" id="KW-0472">Membrane</keyword>
<keyword evidence="1" id="KW-0812">Transmembrane</keyword>
<feature type="transmembrane region" description="Helical" evidence="1">
    <location>
        <begin position="284"/>
        <end position="309"/>
    </location>
</feature>
<evidence type="ECO:0000313" key="3">
    <source>
        <dbReference type="EMBL" id="ODN00898.1"/>
    </source>
</evidence>
<organism evidence="3 4">
    <name type="scientific">Orchesella cincta</name>
    <name type="common">Springtail</name>
    <name type="synonym">Podura cincta</name>
    <dbReference type="NCBI Taxonomy" id="48709"/>
    <lineage>
        <taxon>Eukaryota</taxon>
        <taxon>Metazoa</taxon>
        <taxon>Ecdysozoa</taxon>
        <taxon>Arthropoda</taxon>
        <taxon>Hexapoda</taxon>
        <taxon>Collembola</taxon>
        <taxon>Entomobryomorpha</taxon>
        <taxon>Entomobryoidea</taxon>
        <taxon>Orchesellidae</taxon>
        <taxon>Orchesellinae</taxon>
        <taxon>Orchesella</taxon>
    </lineage>
</organism>
<feature type="signal peptide" evidence="2">
    <location>
        <begin position="1"/>
        <end position="28"/>
    </location>
</feature>
<keyword evidence="1" id="KW-1133">Transmembrane helix</keyword>
<evidence type="ECO:0000313" key="4">
    <source>
        <dbReference type="Proteomes" id="UP000094527"/>
    </source>
</evidence>
<feature type="chain" id="PRO_5008905119" evidence="2">
    <location>
        <begin position="29"/>
        <end position="432"/>
    </location>
</feature>
<dbReference type="AlphaFoldDB" id="A0A1D2N6K4"/>
<dbReference type="EMBL" id="LJIJ01000183">
    <property type="protein sequence ID" value="ODN00898.1"/>
    <property type="molecule type" value="Genomic_DNA"/>
</dbReference>
<keyword evidence="2" id="KW-0732">Signal</keyword>
<name>A0A1D2N6K4_ORCCI</name>
<protein>
    <submittedName>
        <fullName evidence="3">Uncharacterized protein</fullName>
    </submittedName>
</protein>
<keyword evidence="4" id="KW-1185">Reference proteome</keyword>